<name>A0A2W1NFZ5_9FLAO</name>
<keyword evidence="1" id="KW-1133">Transmembrane helix</keyword>
<keyword evidence="1" id="KW-0812">Transmembrane</keyword>
<keyword evidence="1" id="KW-0472">Membrane</keyword>
<accession>A0A2W1NFZ5</accession>
<dbReference type="EMBL" id="QKSB01000001">
    <property type="protein sequence ID" value="PZE18415.1"/>
    <property type="molecule type" value="Genomic_DNA"/>
</dbReference>
<organism evidence="2 3">
    <name type="scientific">Putridiphycobacter roseus</name>
    <dbReference type="NCBI Taxonomy" id="2219161"/>
    <lineage>
        <taxon>Bacteria</taxon>
        <taxon>Pseudomonadati</taxon>
        <taxon>Bacteroidota</taxon>
        <taxon>Flavobacteriia</taxon>
        <taxon>Flavobacteriales</taxon>
        <taxon>Crocinitomicaceae</taxon>
        <taxon>Putridiphycobacter</taxon>
    </lineage>
</organism>
<evidence type="ECO:0000313" key="2">
    <source>
        <dbReference type="EMBL" id="PZE18415.1"/>
    </source>
</evidence>
<keyword evidence="3" id="KW-1185">Reference proteome</keyword>
<dbReference type="AlphaFoldDB" id="A0A2W1NFZ5"/>
<proteinExistence type="predicted"/>
<evidence type="ECO:0000313" key="3">
    <source>
        <dbReference type="Proteomes" id="UP000249248"/>
    </source>
</evidence>
<sequence>MKKKEALESWITDLIENKDFNELSTLEQNHVLEHITAEDYALERAIIVESKQLFLLADDYEPKQWLNENRSGGFLSATIPLYQALLAIAAVFLLLYIVFPFTRVVTEENGSHLTAQVDTLWLETIRYDTVEVVLEKEVVKEKIVYVSQAAGQVGNKEKPRLFNVPPSNFKPDLNAINFPNKGFSLKDDSMRISLPNVN</sequence>
<reference evidence="2 3" key="1">
    <citation type="submission" date="2018-06" db="EMBL/GenBank/DDBJ databases">
        <title>The draft genome sequence of Crocinitomix sp. SM1701.</title>
        <authorList>
            <person name="Zhang X."/>
        </authorList>
    </citation>
    <scope>NUCLEOTIDE SEQUENCE [LARGE SCALE GENOMIC DNA]</scope>
    <source>
        <strain evidence="2 3">SM1701</strain>
    </source>
</reference>
<comment type="caution">
    <text evidence="2">The sequence shown here is derived from an EMBL/GenBank/DDBJ whole genome shotgun (WGS) entry which is preliminary data.</text>
</comment>
<dbReference type="Proteomes" id="UP000249248">
    <property type="component" value="Unassembled WGS sequence"/>
</dbReference>
<gene>
    <name evidence="2" type="ORF">DNU06_00850</name>
</gene>
<feature type="transmembrane region" description="Helical" evidence="1">
    <location>
        <begin position="79"/>
        <end position="99"/>
    </location>
</feature>
<dbReference type="RefSeq" id="WP_111061315.1">
    <property type="nucleotide sequence ID" value="NZ_JBHUCU010000007.1"/>
</dbReference>
<protein>
    <submittedName>
        <fullName evidence="2">Uncharacterized protein</fullName>
    </submittedName>
</protein>
<evidence type="ECO:0000256" key="1">
    <source>
        <dbReference type="SAM" id="Phobius"/>
    </source>
</evidence>